<dbReference type="RefSeq" id="WP_215532810.1">
    <property type="nucleotide sequence ID" value="NZ_AP023321.1"/>
</dbReference>
<dbReference type="KEGG" id="sman:C12CBH8_12720"/>
<name>A0A7I8D611_9FIRM</name>
<dbReference type="EMBL" id="AP023321">
    <property type="protein sequence ID" value="BCI60633.1"/>
    <property type="molecule type" value="Genomic_DNA"/>
</dbReference>
<reference evidence="2" key="1">
    <citation type="submission" date="2020-07" db="EMBL/GenBank/DDBJ databases">
        <title>Complete genome sequencing of Clostridia bacterium strain 12CBH8.</title>
        <authorList>
            <person name="Sakamoto M."/>
            <person name="Murakami T."/>
            <person name="Mori H."/>
        </authorList>
    </citation>
    <scope>NUCLEOTIDE SEQUENCE [LARGE SCALE GENOMIC DNA]</scope>
    <source>
        <strain evidence="2">12CBH8</strain>
    </source>
</reference>
<protein>
    <submittedName>
        <fullName evidence="1">Uncharacterized protein</fullName>
    </submittedName>
</protein>
<evidence type="ECO:0000313" key="2">
    <source>
        <dbReference type="Proteomes" id="UP000593890"/>
    </source>
</evidence>
<gene>
    <name evidence="1" type="ORF">C12CBH8_12720</name>
</gene>
<sequence>MAKIYAPNTEYTGVSASVPFLRGVGESNNFELLNWFREHGYTVEDEPKQDIQQQKTEQSKKG</sequence>
<dbReference type="AlphaFoldDB" id="A0A7I8D611"/>
<evidence type="ECO:0000313" key="1">
    <source>
        <dbReference type="EMBL" id="BCI60633.1"/>
    </source>
</evidence>
<organism evidence="1 2">
    <name type="scientific">Solibaculum mannosilyticum</name>
    <dbReference type="NCBI Taxonomy" id="2780922"/>
    <lineage>
        <taxon>Bacteria</taxon>
        <taxon>Bacillati</taxon>
        <taxon>Bacillota</taxon>
        <taxon>Clostridia</taxon>
        <taxon>Eubacteriales</taxon>
        <taxon>Oscillospiraceae</taxon>
        <taxon>Solibaculum</taxon>
    </lineage>
</organism>
<dbReference type="Proteomes" id="UP000593890">
    <property type="component" value="Chromosome"/>
</dbReference>
<keyword evidence="2" id="KW-1185">Reference proteome</keyword>
<accession>A0A7I8D611</accession>
<proteinExistence type="predicted"/>